<dbReference type="NCBIfam" id="TIGR00494">
    <property type="entry name" value="crcB"/>
    <property type="match status" value="1"/>
</dbReference>
<comment type="caution">
    <text evidence="15">The sequence shown here is derived from an EMBL/GenBank/DDBJ whole genome shotgun (WGS) entry which is preliminary data.</text>
</comment>
<dbReference type="PANTHER" id="PTHR28259:SF16">
    <property type="entry name" value="FLUORIDE-SPECIFIC ION CHANNEL FLUC 2"/>
    <property type="match status" value="1"/>
</dbReference>
<feature type="transmembrane region" description="Helical" evidence="14">
    <location>
        <begin position="102"/>
        <end position="122"/>
    </location>
</feature>
<keyword evidence="9 14" id="KW-0472">Membrane</keyword>
<comment type="catalytic activity">
    <reaction evidence="12">
        <text>fluoride(in) = fluoride(out)</text>
        <dbReference type="Rhea" id="RHEA:76159"/>
        <dbReference type="ChEBI" id="CHEBI:17051"/>
    </reaction>
    <physiologicalReaction direction="left-to-right" evidence="12">
        <dbReference type="Rhea" id="RHEA:76160"/>
    </physiologicalReaction>
</comment>
<evidence type="ECO:0000256" key="9">
    <source>
        <dbReference type="ARBA" id="ARBA00023136"/>
    </source>
</evidence>
<feature type="binding site" evidence="14">
    <location>
        <position position="81"/>
    </location>
    <ligand>
        <name>Na(+)</name>
        <dbReference type="ChEBI" id="CHEBI:29101"/>
        <note>structural</note>
    </ligand>
</feature>
<keyword evidence="6 14" id="KW-1133">Transmembrane helix</keyword>
<evidence type="ECO:0000256" key="1">
    <source>
        <dbReference type="ARBA" id="ARBA00004651"/>
    </source>
</evidence>
<keyword evidence="2 14" id="KW-0813">Transport</keyword>
<evidence type="ECO:0000256" key="12">
    <source>
        <dbReference type="ARBA" id="ARBA00035585"/>
    </source>
</evidence>
<keyword evidence="4 14" id="KW-0812">Transmembrane</keyword>
<evidence type="ECO:0000256" key="3">
    <source>
        <dbReference type="ARBA" id="ARBA00022475"/>
    </source>
</evidence>
<reference evidence="16" key="1">
    <citation type="journal article" date="2019" name="Int. J. Syst. Evol. Microbiol.">
        <title>The Global Catalogue of Microorganisms (GCM) 10K type strain sequencing project: providing services to taxonomists for standard genome sequencing and annotation.</title>
        <authorList>
            <consortium name="The Broad Institute Genomics Platform"/>
            <consortium name="The Broad Institute Genome Sequencing Center for Infectious Disease"/>
            <person name="Wu L."/>
            <person name="Ma J."/>
        </authorList>
    </citation>
    <scope>NUCLEOTIDE SEQUENCE [LARGE SCALE GENOMIC DNA]</scope>
    <source>
        <strain evidence="16">CECT 7184</strain>
    </source>
</reference>
<comment type="subcellular location">
    <subcellularLocation>
        <location evidence="1 14">Cell membrane</location>
        <topology evidence="1 14">Multi-pass membrane protein</topology>
    </subcellularLocation>
</comment>
<dbReference type="EMBL" id="JBHSOZ010000003">
    <property type="protein sequence ID" value="MFC5712594.1"/>
    <property type="molecule type" value="Genomic_DNA"/>
</dbReference>
<dbReference type="HAMAP" id="MF_00454">
    <property type="entry name" value="FluC"/>
    <property type="match status" value="1"/>
</dbReference>
<evidence type="ECO:0000256" key="2">
    <source>
        <dbReference type="ARBA" id="ARBA00022448"/>
    </source>
</evidence>
<dbReference type="PANTHER" id="PTHR28259">
    <property type="entry name" value="FLUORIDE EXPORT PROTEIN 1-RELATED"/>
    <property type="match status" value="1"/>
</dbReference>
<accession>A0ABW0YR62</accession>
<keyword evidence="5 14" id="KW-0479">Metal-binding</keyword>
<keyword evidence="8 14" id="KW-0406">Ion transport</keyword>
<dbReference type="Pfam" id="PF02537">
    <property type="entry name" value="CRCB"/>
    <property type="match status" value="1"/>
</dbReference>
<evidence type="ECO:0000256" key="7">
    <source>
        <dbReference type="ARBA" id="ARBA00023053"/>
    </source>
</evidence>
<proteinExistence type="inferred from homology"/>
<keyword evidence="16" id="KW-1185">Reference proteome</keyword>
<sequence>MNILWVLTGGGLGAVARYLAGVWLMSRFPEPPFPVAMLIVNLVGSLGLGFFFGLYFQAIPLEAYDDSLYLFLGLGFFGAFTTFSTFSTETVTLLYKKKKKQAAFYVLFSIGGSIILFLAGYLSSLFMLTAF</sequence>
<dbReference type="Proteomes" id="UP001596142">
    <property type="component" value="Unassembled WGS sequence"/>
</dbReference>
<evidence type="ECO:0000313" key="15">
    <source>
        <dbReference type="EMBL" id="MFC5712594.1"/>
    </source>
</evidence>
<comment type="activity regulation">
    <text evidence="14">Na(+) is not transported, but it plays an essential structural role and its presence is essential for fluoride channel function.</text>
</comment>
<keyword evidence="10 14" id="KW-0407">Ion channel</keyword>
<comment type="similarity">
    <text evidence="11 14">Belongs to the fluoride channel Fluc/FEX (TC 1.A.43) family.</text>
</comment>
<evidence type="ECO:0000256" key="5">
    <source>
        <dbReference type="ARBA" id="ARBA00022723"/>
    </source>
</evidence>
<evidence type="ECO:0000256" key="11">
    <source>
        <dbReference type="ARBA" id="ARBA00035120"/>
    </source>
</evidence>
<comment type="function">
    <text evidence="13 14">Fluoride-specific ion channel. Important for reducing fluoride concentration in the cell, thus reducing its toxicity.</text>
</comment>
<gene>
    <name evidence="14 15" type="primary">crcB</name>
    <name evidence="14" type="synonym">fluC</name>
    <name evidence="15" type="ORF">ACFPU1_07360</name>
</gene>
<feature type="transmembrane region" description="Helical" evidence="14">
    <location>
        <begin position="33"/>
        <end position="56"/>
    </location>
</feature>
<feature type="binding site" evidence="14">
    <location>
        <position position="78"/>
    </location>
    <ligand>
        <name>Na(+)</name>
        <dbReference type="ChEBI" id="CHEBI:29101"/>
        <note>structural</note>
    </ligand>
</feature>
<evidence type="ECO:0000256" key="13">
    <source>
        <dbReference type="ARBA" id="ARBA00049940"/>
    </source>
</evidence>
<feature type="transmembrane region" description="Helical" evidence="14">
    <location>
        <begin position="68"/>
        <end position="95"/>
    </location>
</feature>
<keyword evidence="7 14" id="KW-0915">Sodium</keyword>
<dbReference type="InterPro" id="IPR003691">
    <property type="entry name" value="FluC"/>
</dbReference>
<evidence type="ECO:0000256" key="4">
    <source>
        <dbReference type="ARBA" id="ARBA00022692"/>
    </source>
</evidence>
<organism evidence="15 16">
    <name type="scientific">Thalassorhabdus alkalitolerans</name>
    <dbReference type="NCBI Taxonomy" id="2282697"/>
    <lineage>
        <taxon>Bacteria</taxon>
        <taxon>Bacillati</taxon>
        <taxon>Bacillota</taxon>
        <taxon>Bacilli</taxon>
        <taxon>Bacillales</taxon>
        <taxon>Bacillaceae</taxon>
        <taxon>Thalassorhabdus</taxon>
    </lineage>
</organism>
<name>A0ABW0YR62_9BACI</name>
<protein>
    <recommendedName>
        <fullName evidence="14">Fluoride-specific ion channel FluC</fullName>
    </recommendedName>
</protein>
<evidence type="ECO:0000256" key="6">
    <source>
        <dbReference type="ARBA" id="ARBA00022989"/>
    </source>
</evidence>
<evidence type="ECO:0000256" key="14">
    <source>
        <dbReference type="HAMAP-Rule" id="MF_00454"/>
    </source>
</evidence>
<evidence type="ECO:0000256" key="8">
    <source>
        <dbReference type="ARBA" id="ARBA00023065"/>
    </source>
</evidence>
<feature type="transmembrane region" description="Helical" evidence="14">
    <location>
        <begin position="6"/>
        <end position="26"/>
    </location>
</feature>
<keyword evidence="3 14" id="KW-1003">Cell membrane</keyword>
<dbReference type="RefSeq" id="WP_385939793.1">
    <property type="nucleotide sequence ID" value="NZ_JBHSOZ010000003.1"/>
</dbReference>
<evidence type="ECO:0000313" key="16">
    <source>
        <dbReference type="Proteomes" id="UP001596142"/>
    </source>
</evidence>
<evidence type="ECO:0000256" key="10">
    <source>
        <dbReference type="ARBA" id="ARBA00023303"/>
    </source>
</evidence>